<gene>
    <name evidence="3" type="ORF">RFI_15437</name>
</gene>
<feature type="compositionally biased region" description="Polar residues" evidence="1">
    <location>
        <begin position="368"/>
        <end position="386"/>
    </location>
</feature>
<dbReference type="EMBL" id="ASPP01011317">
    <property type="protein sequence ID" value="ETO21766.1"/>
    <property type="molecule type" value="Genomic_DNA"/>
</dbReference>
<keyword evidence="2" id="KW-1133">Transmembrane helix</keyword>
<organism evidence="3 4">
    <name type="scientific">Reticulomyxa filosa</name>
    <dbReference type="NCBI Taxonomy" id="46433"/>
    <lineage>
        <taxon>Eukaryota</taxon>
        <taxon>Sar</taxon>
        <taxon>Rhizaria</taxon>
        <taxon>Retaria</taxon>
        <taxon>Foraminifera</taxon>
        <taxon>Monothalamids</taxon>
        <taxon>Reticulomyxidae</taxon>
        <taxon>Reticulomyxa</taxon>
    </lineage>
</organism>
<feature type="compositionally biased region" description="Basic and acidic residues" evidence="1">
    <location>
        <begin position="387"/>
        <end position="399"/>
    </location>
</feature>
<evidence type="ECO:0000256" key="2">
    <source>
        <dbReference type="SAM" id="Phobius"/>
    </source>
</evidence>
<reference evidence="3 4" key="1">
    <citation type="journal article" date="2013" name="Curr. Biol.">
        <title>The Genome of the Foraminiferan Reticulomyxa filosa.</title>
        <authorList>
            <person name="Glockner G."/>
            <person name="Hulsmann N."/>
            <person name="Schleicher M."/>
            <person name="Noegel A.A."/>
            <person name="Eichinger L."/>
            <person name="Gallinger C."/>
            <person name="Pawlowski J."/>
            <person name="Sierra R."/>
            <person name="Euteneuer U."/>
            <person name="Pillet L."/>
            <person name="Moustafa A."/>
            <person name="Platzer M."/>
            <person name="Groth M."/>
            <person name="Szafranski K."/>
            <person name="Schliwa M."/>
        </authorList>
    </citation>
    <scope>NUCLEOTIDE SEQUENCE [LARGE SCALE GENOMIC DNA]</scope>
</reference>
<protein>
    <submittedName>
        <fullName evidence="3">Uncharacterized protein</fullName>
    </submittedName>
</protein>
<proteinExistence type="predicted"/>
<dbReference type="Proteomes" id="UP000023152">
    <property type="component" value="Unassembled WGS sequence"/>
</dbReference>
<evidence type="ECO:0000313" key="4">
    <source>
        <dbReference type="Proteomes" id="UP000023152"/>
    </source>
</evidence>
<evidence type="ECO:0000256" key="1">
    <source>
        <dbReference type="SAM" id="MobiDB-lite"/>
    </source>
</evidence>
<feature type="non-terminal residue" evidence="3">
    <location>
        <position position="425"/>
    </location>
</feature>
<feature type="transmembrane region" description="Helical" evidence="2">
    <location>
        <begin position="6"/>
        <end position="24"/>
    </location>
</feature>
<sequence>MYMYTLYIHFIAQLFYLIFFFFYLKKKHLFKSHSSLDFSGMTMSPVMQLLKQVIGFVSNSHATVVNYKTALQIQSSLALFRLKGLEMIDEMVPNMNIKKKKNIYIYIYVYIHNLNTKIRGLRYESNVQYVAEQLSSLLTITEYQTTDNNIPAKVSEWEKSSLQNDSGFPHFLSNVEFTGHHMQRQISKRYQSIVQLLLCHASAHLHEDYDIFPLFKLLSSQIHTDDLKTLVLTKPNFFFKPAFCLSDISSVHSRNGAHQMFSHWCLFRVISYAICFPMVSQLSTIRFTLGKAVVCIGDGCNDPKIVKYGSSNDSDHNGYSTYNVGLGLSSTGVDELSWTSMLGGTAKTKKPSGVHMTGVDPLPDSGDIDNSSQQHMASSSTKQTPNDTKRRNKETTKFEETMLLQQQLTMLRIANDEHLILANHL</sequence>
<name>X6N6U3_RETFI</name>
<evidence type="ECO:0000313" key="3">
    <source>
        <dbReference type="EMBL" id="ETO21766.1"/>
    </source>
</evidence>
<feature type="region of interest" description="Disordered" evidence="1">
    <location>
        <begin position="346"/>
        <end position="399"/>
    </location>
</feature>
<keyword evidence="2" id="KW-0812">Transmembrane</keyword>
<keyword evidence="4" id="KW-1185">Reference proteome</keyword>
<keyword evidence="2" id="KW-0472">Membrane</keyword>
<comment type="caution">
    <text evidence="3">The sequence shown here is derived from an EMBL/GenBank/DDBJ whole genome shotgun (WGS) entry which is preliminary data.</text>
</comment>
<dbReference type="AlphaFoldDB" id="X6N6U3"/>
<accession>X6N6U3</accession>